<sequence>MEEQAEIKNKFERISEALTLKPSLGLGCGTSKTRIVSGLSCEITEGDWTFRTDMPEQVGGTATGPTPGVLGRAALGSCLAISYMMWASKMNIPIDSLEVEIQADYDDGALFGTSNTAPGYSEIRYMITIKSTATESEIESLLNIADRHSPYLDVFANAQNCIRQVQFIKA</sequence>
<dbReference type="GO" id="GO:0004601">
    <property type="term" value="F:peroxidase activity"/>
    <property type="evidence" value="ECO:0007669"/>
    <property type="project" value="UniProtKB-KW"/>
</dbReference>
<reference evidence="2" key="1">
    <citation type="journal article" date="2019" name="Int. J. Syst. Evol. Microbiol.">
        <title>The Global Catalogue of Microorganisms (GCM) 10K type strain sequencing project: providing services to taxonomists for standard genome sequencing and annotation.</title>
        <authorList>
            <consortium name="The Broad Institute Genomics Platform"/>
            <consortium name="The Broad Institute Genome Sequencing Center for Infectious Disease"/>
            <person name="Wu L."/>
            <person name="Ma J."/>
        </authorList>
    </citation>
    <scope>NUCLEOTIDE SEQUENCE [LARGE SCALE GENOMIC DNA]</scope>
    <source>
        <strain evidence="2">KCTC 22671</strain>
    </source>
</reference>
<dbReference type="RefSeq" id="WP_379812464.1">
    <property type="nucleotide sequence ID" value="NZ_JBHUPC010000017.1"/>
</dbReference>
<dbReference type="Gene3D" id="3.30.300.20">
    <property type="match status" value="1"/>
</dbReference>
<dbReference type="InterPro" id="IPR015946">
    <property type="entry name" value="KH_dom-like_a/b"/>
</dbReference>
<dbReference type="PANTHER" id="PTHR35368">
    <property type="entry name" value="HYDROPEROXIDE REDUCTASE"/>
    <property type="match status" value="1"/>
</dbReference>
<gene>
    <name evidence="1" type="ORF">ACFS5J_12075</name>
</gene>
<protein>
    <submittedName>
        <fullName evidence="1">OsmC family protein</fullName>
        <ecNumber evidence="1">1.11.1.-</ecNumber>
    </submittedName>
</protein>
<dbReference type="Proteomes" id="UP001597534">
    <property type="component" value="Unassembled WGS sequence"/>
</dbReference>
<dbReference type="EC" id="1.11.1.-" evidence="1"/>
<dbReference type="EMBL" id="JBHUPC010000017">
    <property type="protein sequence ID" value="MFD2892749.1"/>
    <property type="molecule type" value="Genomic_DNA"/>
</dbReference>
<keyword evidence="1" id="KW-0575">Peroxidase</keyword>
<organism evidence="1 2">
    <name type="scientific">Flavobacterium chuncheonense</name>
    <dbReference type="NCBI Taxonomy" id="2026653"/>
    <lineage>
        <taxon>Bacteria</taxon>
        <taxon>Pseudomonadati</taxon>
        <taxon>Bacteroidota</taxon>
        <taxon>Flavobacteriia</taxon>
        <taxon>Flavobacteriales</taxon>
        <taxon>Flavobacteriaceae</taxon>
        <taxon>Flavobacterium</taxon>
    </lineage>
</organism>
<comment type="caution">
    <text evidence="1">The sequence shown here is derived from an EMBL/GenBank/DDBJ whole genome shotgun (WGS) entry which is preliminary data.</text>
</comment>
<dbReference type="Pfam" id="PF02566">
    <property type="entry name" value="OsmC"/>
    <property type="match status" value="1"/>
</dbReference>
<evidence type="ECO:0000313" key="1">
    <source>
        <dbReference type="EMBL" id="MFD2892749.1"/>
    </source>
</evidence>
<dbReference type="PANTHER" id="PTHR35368:SF1">
    <property type="entry name" value="HYDROPEROXIDE REDUCTASE"/>
    <property type="match status" value="1"/>
</dbReference>
<proteinExistence type="predicted"/>
<dbReference type="InterPro" id="IPR003718">
    <property type="entry name" value="OsmC/Ohr_fam"/>
</dbReference>
<accession>A0ABW5YQT4</accession>
<keyword evidence="1" id="KW-0560">Oxidoreductase</keyword>
<evidence type="ECO:0000313" key="2">
    <source>
        <dbReference type="Proteomes" id="UP001597534"/>
    </source>
</evidence>
<dbReference type="InterPro" id="IPR052924">
    <property type="entry name" value="OsmC/Ohr_hydroprdx_reductase"/>
</dbReference>
<name>A0ABW5YQT4_9FLAO</name>
<keyword evidence="2" id="KW-1185">Reference proteome</keyword>
<dbReference type="InterPro" id="IPR036102">
    <property type="entry name" value="OsmC/Ohrsf"/>
</dbReference>
<dbReference type="SUPFAM" id="SSF82784">
    <property type="entry name" value="OsmC-like"/>
    <property type="match status" value="1"/>
</dbReference>